<dbReference type="AlphaFoldDB" id="A0A853CPS0"/>
<name>A0A853CPS0_9MICO</name>
<comment type="caution">
    <text evidence="2">The sequence shown here is derived from an EMBL/GenBank/DDBJ whole genome shotgun (WGS) entry which is preliminary data.</text>
</comment>
<dbReference type="RefSeq" id="WP_179604681.1">
    <property type="nucleotide sequence ID" value="NZ_BAABEH010000001.1"/>
</dbReference>
<dbReference type="InterPro" id="IPR037401">
    <property type="entry name" value="SnoaL-like"/>
</dbReference>
<dbReference type="Proteomes" id="UP000578352">
    <property type="component" value="Unassembled WGS sequence"/>
</dbReference>
<evidence type="ECO:0000313" key="3">
    <source>
        <dbReference type="Proteomes" id="UP000578352"/>
    </source>
</evidence>
<dbReference type="Pfam" id="PF12680">
    <property type="entry name" value="SnoaL_2"/>
    <property type="match status" value="1"/>
</dbReference>
<accession>A0A853CPS0</accession>
<organism evidence="2 3">
    <name type="scientific">Leifsonia shinshuensis</name>
    <dbReference type="NCBI Taxonomy" id="150026"/>
    <lineage>
        <taxon>Bacteria</taxon>
        <taxon>Bacillati</taxon>
        <taxon>Actinomycetota</taxon>
        <taxon>Actinomycetes</taxon>
        <taxon>Micrococcales</taxon>
        <taxon>Microbacteriaceae</taxon>
        <taxon>Leifsonia</taxon>
    </lineage>
</organism>
<gene>
    <name evidence="2" type="ORF">HNR13_000944</name>
</gene>
<protein>
    <recommendedName>
        <fullName evidence="1">SnoaL-like domain-containing protein</fullName>
    </recommendedName>
</protein>
<proteinExistence type="predicted"/>
<dbReference type="Gene3D" id="3.10.450.50">
    <property type="match status" value="1"/>
</dbReference>
<evidence type="ECO:0000259" key="1">
    <source>
        <dbReference type="Pfam" id="PF12680"/>
    </source>
</evidence>
<feature type="domain" description="SnoaL-like" evidence="1">
    <location>
        <begin position="10"/>
        <end position="108"/>
    </location>
</feature>
<reference evidence="2 3" key="1">
    <citation type="submission" date="2020-07" db="EMBL/GenBank/DDBJ databases">
        <title>Sequencing the genomes of 1000 actinobacteria strains.</title>
        <authorList>
            <person name="Klenk H.-P."/>
        </authorList>
    </citation>
    <scope>NUCLEOTIDE SEQUENCE [LARGE SCALE GENOMIC DNA]</scope>
    <source>
        <strain evidence="2 3">DSM 15165</strain>
    </source>
</reference>
<evidence type="ECO:0000313" key="2">
    <source>
        <dbReference type="EMBL" id="NYJ22657.1"/>
    </source>
</evidence>
<sequence length="116" mass="12855">MPYEPTELYRRWLAAWSDRHASLEPIIAEDAVGHWPEGDVTGPRGFARAIAETVDEFDEVGFEVQAGPLAGDGFVAARWVMTCRLGDETMSFAGHDFMRVENGVIAEYWPAILPAS</sequence>
<dbReference type="EMBL" id="JACCFL010000001">
    <property type="protein sequence ID" value="NYJ22657.1"/>
    <property type="molecule type" value="Genomic_DNA"/>
</dbReference>
<dbReference type="InterPro" id="IPR032710">
    <property type="entry name" value="NTF2-like_dom_sf"/>
</dbReference>
<dbReference type="SUPFAM" id="SSF54427">
    <property type="entry name" value="NTF2-like"/>
    <property type="match status" value="1"/>
</dbReference>